<sequence>MRSPHRRPATVQAIGAIDSKGWLDRQDIRGKIAMTENLAISARTCRADTVFKRVSPFQIGKKRREAPHGGSDWLRPPQHA</sequence>
<evidence type="ECO:0000313" key="2">
    <source>
        <dbReference type="EMBL" id="VTZ65503.1"/>
    </source>
</evidence>
<accession>A0A508X6V8</accession>
<name>A0A508X6V8_9HYPH</name>
<protein>
    <submittedName>
        <fullName evidence="2">Uncharacterized protein</fullName>
    </submittedName>
</protein>
<proteinExistence type="predicted"/>
<gene>
    <name evidence="2" type="ORF">EMEDMD4_880002</name>
</gene>
<feature type="region of interest" description="Disordered" evidence="1">
    <location>
        <begin position="57"/>
        <end position="80"/>
    </location>
</feature>
<reference evidence="2" key="1">
    <citation type="submission" date="2019-06" db="EMBL/GenBank/DDBJ databases">
        <authorList>
            <person name="Le Quere A."/>
            <person name="Colella S."/>
        </authorList>
    </citation>
    <scope>NUCLEOTIDE SEQUENCE</scope>
    <source>
        <strain evidence="2">EmedicaeMD41</strain>
    </source>
</reference>
<organism evidence="2">
    <name type="scientific">Sinorhizobium medicae</name>
    <dbReference type="NCBI Taxonomy" id="110321"/>
    <lineage>
        <taxon>Bacteria</taxon>
        <taxon>Pseudomonadati</taxon>
        <taxon>Pseudomonadota</taxon>
        <taxon>Alphaproteobacteria</taxon>
        <taxon>Hyphomicrobiales</taxon>
        <taxon>Rhizobiaceae</taxon>
        <taxon>Sinorhizobium/Ensifer group</taxon>
        <taxon>Sinorhizobium</taxon>
    </lineage>
</organism>
<dbReference type="Proteomes" id="UP000507954">
    <property type="component" value="Unassembled WGS sequence"/>
</dbReference>
<dbReference type="EMBL" id="CABFNB010000159">
    <property type="protein sequence ID" value="VTZ65503.1"/>
    <property type="molecule type" value="Genomic_DNA"/>
</dbReference>
<dbReference type="AlphaFoldDB" id="A0A508X6V8"/>
<evidence type="ECO:0000256" key="1">
    <source>
        <dbReference type="SAM" id="MobiDB-lite"/>
    </source>
</evidence>